<protein>
    <submittedName>
        <fullName evidence="2">Uncharacterized protein</fullName>
    </submittedName>
</protein>
<reference evidence="2" key="1">
    <citation type="submission" date="2024-08" db="EMBL/GenBank/DDBJ databases">
        <authorList>
            <person name="Chaddad Z."/>
            <person name="Lamrabet M."/>
            <person name="Bouhnik O."/>
            <person name="Alami S."/>
            <person name="Wipf D."/>
            <person name="Courty P.E."/>
            <person name="Missbah El Idrissi M."/>
        </authorList>
    </citation>
    <scope>NUCLEOTIDE SEQUENCE</scope>
    <source>
        <strain evidence="2">LLZ17</strain>
    </source>
</reference>
<organism evidence="2">
    <name type="scientific">Bradyrhizobium sp. LLZ17</name>
    <dbReference type="NCBI Taxonomy" id="3239388"/>
    <lineage>
        <taxon>Bacteria</taxon>
        <taxon>Pseudomonadati</taxon>
        <taxon>Pseudomonadota</taxon>
        <taxon>Alphaproteobacteria</taxon>
        <taxon>Hyphomicrobiales</taxon>
        <taxon>Nitrobacteraceae</taxon>
        <taxon>Bradyrhizobium</taxon>
    </lineage>
</organism>
<keyword evidence="1" id="KW-1133">Transmembrane helix</keyword>
<keyword evidence="1" id="KW-0472">Membrane</keyword>
<feature type="transmembrane region" description="Helical" evidence="1">
    <location>
        <begin position="93"/>
        <end position="114"/>
    </location>
</feature>
<sequence>MPQWLYRLLIGLAAWFALAAWLFSASGPTDYLLSIVSGFIFVVVLLQLILSRVRGRDTTAGTADASPRFTERGEWDLDTRQGHISFNEAAVQILLPLAAAALGMTAIGIALHIAEHISA</sequence>
<keyword evidence="1" id="KW-0812">Transmembrane</keyword>
<accession>A0AB39XT35</accession>
<dbReference type="AlphaFoldDB" id="A0AB39XT35"/>
<evidence type="ECO:0000313" key="2">
    <source>
        <dbReference type="EMBL" id="XDV60325.1"/>
    </source>
</evidence>
<proteinExistence type="predicted"/>
<dbReference type="EMBL" id="CP165734">
    <property type="protein sequence ID" value="XDV60325.1"/>
    <property type="molecule type" value="Genomic_DNA"/>
</dbReference>
<feature type="transmembrane region" description="Helical" evidence="1">
    <location>
        <begin position="31"/>
        <end position="50"/>
    </location>
</feature>
<dbReference type="RefSeq" id="WP_369725687.1">
    <property type="nucleotide sequence ID" value="NZ_CP165734.1"/>
</dbReference>
<gene>
    <name evidence="2" type="ORF">AB8Z38_13840</name>
</gene>
<evidence type="ECO:0000256" key="1">
    <source>
        <dbReference type="SAM" id="Phobius"/>
    </source>
</evidence>
<feature type="transmembrane region" description="Helical" evidence="1">
    <location>
        <begin position="5"/>
        <end position="25"/>
    </location>
</feature>
<name>A0AB39XT35_9BRAD</name>